<feature type="compositionally biased region" description="Basic and acidic residues" evidence="1">
    <location>
        <begin position="231"/>
        <end position="243"/>
    </location>
</feature>
<sequence>MKIHIVQKGDTLWKIAQKYGVDFEQLKHLNGQLSNPDLIMPGMKIKIPTAGVPVKKEAPNKEYPKKEYPKKEYPNKEHPKKEYPKKEEPVQEHPFSNAKPFASFNFEAEIAPNVNINPPAQEIPINEVPKPKPTAPIEKKPKETPKAPTANIPKELPKQPSYEPPKSNIGVNQAAEKHDHKTPFQANPSISPQSNVNYPNQIPGLPPIPPKPDNILPNIMKPDTDIEPSENQEHPSYDQHDQPPELPTIPYVPIAQPQQPTYQMPAYLPPQEQGCIPVTPVMPGYGFYYPQAPVAPMAAPFSQPVAPFYGESGSHPFPGVQESIESHEWGPPAPPASSANIQPNASPNLQPNVSPNVSPNMNMPPNVQPPEEPMMVSPQQMSGGCYPVPMMPCYGWPVQTYQPMYGSTAPGYYSPYPQQQPSSFSPYPAAAPAYPYAQGPGQPSYYQSPQPAAFPQNPQQFFMMPEYGESSDYEE</sequence>
<accession>A0ABD5IRT4</accession>
<proteinExistence type="predicted"/>
<dbReference type="PANTHER" id="PTHR33734:SF34">
    <property type="entry name" value="SPOIVD-ASSOCIATED FACTOR A"/>
    <property type="match status" value="1"/>
</dbReference>
<evidence type="ECO:0000313" key="6">
    <source>
        <dbReference type="Proteomes" id="UP001339962"/>
    </source>
</evidence>
<dbReference type="Proteomes" id="UP001213979">
    <property type="component" value="Unassembled WGS sequence"/>
</dbReference>
<evidence type="ECO:0000256" key="1">
    <source>
        <dbReference type="SAM" id="MobiDB-lite"/>
    </source>
</evidence>
<reference evidence="3 5" key="1">
    <citation type="submission" date="2023-01" db="EMBL/GenBank/DDBJ databases">
        <title>Genome-based reclassification of Anoxybacillus geothermalis as a later heterotypic synonym of Anoxybacillus rupiensis.</title>
        <authorList>
            <person name="Inan Bektas K."/>
            <person name="Canakci S."/>
            <person name="Belduz A.A."/>
            <person name="Guler H.H."/>
        </authorList>
    </citation>
    <scope>NUCLEOTIDE SEQUENCE [LARGE SCALE GENOMIC DNA]</scope>
    <source>
        <strain evidence="3 5">DSM 17127</strain>
    </source>
</reference>
<dbReference type="Gene3D" id="3.10.350.10">
    <property type="entry name" value="LysM domain"/>
    <property type="match status" value="1"/>
</dbReference>
<dbReference type="CDD" id="cd00118">
    <property type="entry name" value="LysM"/>
    <property type="match status" value="1"/>
</dbReference>
<dbReference type="InterPro" id="IPR014248">
    <property type="entry name" value="Spore_coat_assembly_SafA"/>
</dbReference>
<protein>
    <submittedName>
        <fullName evidence="4">SafA/ExsA family spore coat assembly protein</fullName>
    </submittedName>
</protein>
<feature type="region of interest" description="Disordered" evidence="1">
    <location>
        <begin position="51"/>
        <end position="101"/>
    </location>
</feature>
<reference evidence="4 6" key="2">
    <citation type="submission" date="2023-03" db="EMBL/GenBank/DDBJ databases">
        <title>Bacillus Genome Sequencing.</title>
        <authorList>
            <person name="Dunlap C."/>
        </authorList>
    </citation>
    <scope>NUCLEOTIDE SEQUENCE [LARGE SCALE GENOMIC DNA]</scope>
    <source>
        <strain evidence="4 6">NRS-38</strain>
    </source>
</reference>
<name>A0ABD5IRT4_9BACL</name>
<dbReference type="AlphaFoldDB" id="A0ABD5IRT4"/>
<comment type="caution">
    <text evidence="4">The sequence shown here is derived from an EMBL/GenBank/DDBJ whole genome shotgun (WGS) entry which is preliminary data.</text>
</comment>
<feature type="region of interest" description="Disordered" evidence="1">
    <location>
        <begin position="113"/>
        <end position="245"/>
    </location>
</feature>
<feature type="compositionally biased region" description="Polar residues" evidence="1">
    <location>
        <begin position="184"/>
        <end position="198"/>
    </location>
</feature>
<dbReference type="RefSeq" id="WP_066146123.1">
    <property type="nucleotide sequence ID" value="NZ_JACIDF010000003.1"/>
</dbReference>
<dbReference type="SUPFAM" id="SSF54106">
    <property type="entry name" value="LysM domain"/>
    <property type="match status" value="1"/>
</dbReference>
<keyword evidence="5" id="KW-1185">Reference proteome</keyword>
<gene>
    <name evidence="4" type="primary">safA</name>
    <name evidence="4" type="ORF">P9850_03755</name>
    <name evidence="3" type="ORF">PNH38_02590</name>
</gene>
<evidence type="ECO:0000313" key="4">
    <source>
        <dbReference type="EMBL" id="MED5050988.1"/>
    </source>
</evidence>
<dbReference type="EMBL" id="JAQOTG010000001">
    <property type="protein sequence ID" value="MDE8562769.1"/>
    <property type="molecule type" value="Genomic_DNA"/>
</dbReference>
<evidence type="ECO:0000313" key="3">
    <source>
        <dbReference type="EMBL" id="MDE8562769.1"/>
    </source>
</evidence>
<feature type="compositionally biased region" description="Basic and acidic residues" evidence="1">
    <location>
        <begin position="54"/>
        <end position="91"/>
    </location>
</feature>
<feature type="domain" description="LysM" evidence="2">
    <location>
        <begin position="2"/>
        <end position="47"/>
    </location>
</feature>
<dbReference type="PROSITE" id="PS51782">
    <property type="entry name" value="LYSM"/>
    <property type="match status" value="1"/>
</dbReference>
<feature type="compositionally biased region" description="Low complexity" evidence="1">
    <location>
        <begin position="347"/>
        <end position="364"/>
    </location>
</feature>
<dbReference type="Proteomes" id="UP001339962">
    <property type="component" value="Unassembled WGS sequence"/>
</dbReference>
<dbReference type="NCBIfam" id="TIGR02899">
    <property type="entry name" value="spore_safA"/>
    <property type="match status" value="1"/>
</dbReference>
<feature type="compositionally biased region" description="Polar residues" evidence="1">
    <location>
        <begin position="337"/>
        <end position="346"/>
    </location>
</feature>
<dbReference type="EMBL" id="JARTLI010000004">
    <property type="protein sequence ID" value="MED5050988.1"/>
    <property type="molecule type" value="Genomic_DNA"/>
</dbReference>
<evidence type="ECO:0000313" key="5">
    <source>
        <dbReference type="Proteomes" id="UP001213979"/>
    </source>
</evidence>
<dbReference type="InterPro" id="IPR018392">
    <property type="entry name" value="LysM"/>
</dbReference>
<evidence type="ECO:0000259" key="2">
    <source>
        <dbReference type="PROSITE" id="PS51782"/>
    </source>
</evidence>
<dbReference type="SMART" id="SM00257">
    <property type="entry name" value="LysM"/>
    <property type="match status" value="1"/>
</dbReference>
<dbReference type="InterPro" id="IPR036779">
    <property type="entry name" value="LysM_dom_sf"/>
</dbReference>
<dbReference type="Pfam" id="PF01476">
    <property type="entry name" value="LysM"/>
    <property type="match status" value="1"/>
</dbReference>
<organism evidence="4 6">
    <name type="scientific">Anoxybacteroides rupiense</name>
    <dbReference type="NCBI Taxonomy" id="311460"/>
    <lineage>
        <taxon>Bacteria</taxon>
        <taxon>Bacillati</taxon>
        <taxon>Bacillota</taxon>
        <taxon>Bacilli</taxon>
        <taxon>Bacillales</taxon>
        <taxon>Anoxybacillaceae</taxon>
        <taxon>Anoxybacteroides</taxon>
    </lineage>
</organism>
<dbReference type="PANTHER" id="PTHR33734">
    <property type="entry name" value="LYSM DOMAIN-CONTAINING GPI-ANCHORED PROTEIN 2"/>
    <property type="match status" value="1"/>
</dbReference>
<feature type="region of interest" description="Disordered" evidence="1">
    <location>
        <begin position="316"/>
        <end position="364"/>
    </location>
</feature>